<dbReference type="AlphaFoldDB" id="A0A8H3VD84"/>
<comment type="caution">
    <text evidence="5">The sequence shown here is derived from an EMBL/GenBank/DDBJ whole genome shotgun (WGS) entry which is preliminary data.</text>
</comment>
<sequence length="274" mass="31315">MSHCQSLRIALYRVFVRPALLNPTIPCLLPSSAYQSYSNSTLQRPPVEPSTQNSTSSNEPPKKRSYKDRAADKEAARSPFATERITPVPNIKGAPRRPPQDHQIRSEYIDFIDREGVFNGHVLRNDVLKLLDPRTEHLVQVDFPDPDDPRAVPRCKIVTKAYMRETERTKKEMDKERLKVERSGKIVELNWAIAPADLEMKLNKAVSFLEEGRKVDIMIAPKKRKRVATKDEMDELLKKMLETVESVEGVTQIARTDGKVGGTMTFFFEKKKKP</sequence>
<dbReference type="Gene3D" id="3.30.110.10">
    <property type="entry name" value="Translation initiation factor 3 (IF-3), C-terminal domain"/>
    <property type="match status" value="1"/>
</dbReference>
<evidence type="ECO:0000256" key="3">
    <source>
        <dbReference type="ARBA" id="ARBA00022917"/>
    </source>
</evidence>
<gene>
    <name evidence="6" type="ORF">EG327_000946</name>
    <name evidence="5" type="ORF">EG328_005874</name>
</gene>
<dbReference type="GO" id="GO:0003743">
    <property type="term" value="F:translation initiation factor activity"/>
    <property type="evidence" value="ECO:0007669"/>
    <property type="project" value="UniProtKB-KW"/>
</dbReference>
<dbReference type="OrthoDB" id="21573at2759"/>
<evidence type="ECO:0000256" key="2">
    <source>
        <dbReference type="ARBA" id="ARBA00022540"/>
    </source>
</evidence>
<protein>
    <recommendedName>
        <fullName evidence="9">Translation initiation factor IF-3</fullName>
    </recommendedName>
</protein>
<evidence type="ECO:0000313" key="8">
    <source>
        <dbReference type="Proteomes" id="UP000490939"/>
    </source>
</evidence>
<feature type="compositionally biased region" description="Polar residues" evidence="4">
    <location>
        <begin position="38"/>
        <end position="59"/>
    </location>
</feature>
<dbReference type="EMBL" id="WNWS01000031">
    <property type="protein sequence ID" value="KAE9986371.1"/>
    <property type="molecule type" value="Genomic_DNA"/>
</dbReference>
<evidence type="ECO:0000313" key="7">
    <source>
        <dbReference type="Proteomes" id="UP000447873"/>
    </source>
</evidence>
<evidence type="ECO:0000256" key="4">
    <source>
        <dbReference type="SAM" id="MobiDB-lite"/>
    </source>
</evidence>
<dbReference type="PANTHER" id="PTHR10938">
    <property type="entry name" value="TRANSLATION INITIATION FACTOR IF-3"/>
    <property type="match status" value="1"/>
</dbReference>
<comment type="similarity">
    <text evidence="1">Belongs to the IF-3 family.</text>
</comment>
<dbReference type="GO" id="GO:0005739">
    <property type="term" value="C:mitochondrion"/>
    <property type="evidence" value="ECO:0007669"/>
    <property type="project" value="TreeGrafter"/>
</dbReference>
<accession>A0A8H3VD84</accession>
<dbReference type="PANTHER" id="PTHR10938:SF0">
    <property type="entry name" value="TRANSLATION INITIATION FACTOR IF-3, MITOCHONDRIAL"/>
    <property type="match status" value="1"/>
</dbReference>
<name>A0A8H3VD84_VENIN</name>
<keyword evidence="3" id="KW-0648">Protein biosynthesis</keyword>
<evidence type="ECO:0000313" key="5">
    <source>
        <dbReference type="EMBL" id="KAE9986371.1"/>
    </source>
</evidence>
<dbReference type="GO" id="GO:0043022">
    <property type="term" value="F:ribosome binding"/>
    <property type="evidence" value="ECO:0007669"/>
    <property type="project" value="TreeGrafter"/>
</dbReference>
<dbReference type="EMBL" id="WNWR01000121">
    <property type="protein sequence ID" value="KAE9990799.1"/>
    <property type="molecule type" value="Genomic_DNA"/>
</dbReference>
<evidence type="ECO:0008006" key="9">
    <source>
        <dbReference type="Google" id="ProtNLM"/>
    </source>
</evidence>
<proteinExistence type="inferred from homology"/>
<dbReference type="GO" id="GO:0070124">
    <property type="term" value="P:mitochondrial translational initiation"/>
    <property type="evidence" value="ECO:0007669"/>
    <property type="project" value="TreeGrafter"/>
</dbReference>
<dbReference type="Proteomes" id="UP000490939">
    <property type="component" value="Unassembled WGS sequence"/>
</dbReference>
<dbReference type="InterPro" id="IPR001288">
    <property type="entry name" value="Translation_initiation_fac_3"/>
</dbReference>
<feature type="region of interest" description="Disordered" evidence="4">
    <location>
        <begin position="38"/>
        <end position="102"/>
    </location>
</feature>
<evidence type="ECO:0000256" key="1">
    <source>
        <dbReference type="ARBA" id="ARBA00005439"/>
    </source>
</evidence>
<dbReference type="GO" id="GO:0032790">
    <property type="term" value="P:ribosome disassembly"/>
    <property type="evidence" value="ECO:0007669"/>
    <property type="project" value="TreeGrafter"/>
</dbReference>
<keyword evidence="2" id="KW-0396">Initiation factor</keyword>
<reference evidence="5 7" key="1">
    <citation type="submission" date="2018-12" db="EMBL/GenBank/DDBJ databases">
        <title>Venturia inaequalis Genome Resource.</title>
        <authorList>
            <person name="Lichtner F.J."/>
        </authorList>
    </citation>
    <scope>NUCLEOTIDE SEQUENCE [LARGE SCALE GENOMIC DNA]</scope>
    <source>
        <strain evidence="5 7">120213</strain>
        <strain evidence="6 8">DMI_063113</strain>
    </source>
</reference>
<feature type="compositionally biased region" description="Basic and acidic residues" evidence="4">
    <location>
        <begin position="67"/>
        <end position="76"/>
    </location>
</feature>
<dbReference type="InterPro" id="IPR036788">
    <property type="entry name" value="T_IF-3_C_sf"/>
</dbReference>
<dbReference type="SUPFAM" id="SSF55200">
    <property type="entry name" value="Translation initiation factor IF3, C-terminal domain"/>
    <property type="match status" value="1"/>
</dbReference>
<dbReference type="Proteomes" id="UP000447873">
    <property type="component" value="Unassembled WGS sequence"/>
</dbReference>
<keyword evidence="8" id="KW-1185">Reference proteome</keyword>
<evidence type="ECO:0000313" key="6">
    <source>
        <dbReference type="EMBL" id="KAE9990799.1"/>
    </source>
</evidence>
<organism evidence="5 7">
    <name type="scientific">Venturia inaequalis</name>
    <name type="common">Apple scab fungus</name>
    <dbReference type="NCBI Taxonomy" id="5025"/>
    <lineage>
        <taxon>Eukaryota</taxon>
        <taxon>Fungi</taxon>
        <taxon>Dikarya</taxon>
        <taxon>Ascomycota</taxon>
        <taxon>Pezizomycotina</taxon>
        <taxon>Dothideomycetes</taxon>
        <taxon>Pleosporomycetidae</taxon>
        <taxon>Venturiales</taxon>
        <taxon>Venturiaceae</taxon>
        <taxon>Venturia</taxon>
    </lineage>
</organism>